<dbReference type="EMBL" id="ML975334">
    <property type="protein sequence ID" value="KAF1832661.1"/>
    <property type="molecule type" value="Genomic_DNA"/>
</dbReference>
<evidence type="ECO:0000256" key="1">
    <source>
        <dbReference type="ARBA" id="ARBA00004173"/>
    </source>
</evidence>
<keyword evidence="4" id="KW-0809">Transit peptide</keyword>
<evidence type="ECO:0000313" key="8">
    <source>
        <dbReference type="Proteomes" id="UP000800040"/>
    </source>
</evidence>
<dbReference type="Proteomes" id="UP000800040">
    <property type="component" value="Unassembled WGS sequence"/>
</dbReference>
<proteinExistence type="inferred from homology"/>
<gene>
    <name evidence="7" type="ORF">BDW02DRAFT_459815</name>
</gene>
<organism evidence="7 8">
    <name type="scientific">Decorospora gaudefroyi</name>
    <dbReference type="NCBI Taxonomy" id="184978"/>
    <lineage>
        <taxon>Eukaryota</taxon>
        <taxon>Fungi</taxon>
        <taxon>Dikarya</taxon>
        <taxon>Ascomycota</taxon>
        <taxon>Pezizomycotina</taxon>
        <taxon>Dothideomycetes</taxon>
        <taxon>Pleosporomycetidae</taxon>
        <taxon>Pleosporales</taxon>
        <taxon>Pleosporineae</taxon>
        <taxon>Pleosporaceae</taxon>
        <taxon>Decorospora</taxon>
    </lineage>
</organism>
<evidence type="ECO:0000256" key="2">
    <source>
        <dbReference type="ARBA" id="ARBA00005543"/>
    </source>
</evidence>
<protein>
    <recommendedName>
        <fullName evidence="3">Altered inheritance of mitochondria protein 9, mitochondrial</fullName>
    </recommendedName>
    <alternativeName>
        <fullName evidence="6">Found in mitochondrial proteome protein 29</fullName>
    </alternativeName>
</protein>
<dbReference type="PANTHER" id="PTHR36091:SF1">
    <property type="entry name" value="ALTERED INHERITANCE OF MITOCHONDRIA PROTEIN 9, MITOCHONDRIAL"/>
    <property type="match status" value="1"/>
</dbReference>
<feature type="non-terminal residue" evidence="7">
    <location>
        <position position="1"/>
    </location>
</feature>
<comment type="similarity">
    <text evidence="2">Belongs to the AIM9 family.</text>
</comment>
<name>A0A6A5K861_9PLEO</name>
<dbReference type="GO" id="GO:0005739">
    <property type="term" value="C:mitochondrion"/>
    <property type="evidence" value="ECO:0007669"/>
    <property type="project" value="UniProtKB-SubCell"/>
</dbReference>
<dbReference type="AlphaFoldDB" id="A0A6A5K861"/>
<evidence type="ECO:0000313" key="7">
    <source>
        <dbReference type="EMBL" id="KAF1832661.1"/>
    </source>
</evidence>
<evidence type="ECO:0000256" key="5">
    <source>
        <dbReference type="ARBA" id="ARBA00023128"/>
    </source>
</evidence>
<feature type="non-terminal residue" evidence="7">
    <location>
        <position position="220"/>
    </location>
</feature>
<keyword evidence="8" id="KW-1185">Reference proteome</keyword>
<dbReference type="SUPFAM" id="SSF56112">
    <property type="entry name" value="Protein kinase-like (PK-like)"/>
    <property type="match status" value="1"/>
</dbReference>
<evidence type="ECO:0000256" key="4">
    <source>
        <dbReference type="ARBA" id="ARBA00022946"/>
    </source>
</evidence>
<comment type="subcellular location">
    <subcellularLocation>
        <location evidence="1">Mitochondrion</location>
    </subcellularLocation>
</comment>
<reference evidence="7" key="1">
    <citation type="submission" date="2020-01" db="EMBL/GenBank/DDBJ databases">
        <authorList>
            <consortium name="DOE Joint Genome Institute"/>
            <person name="Haridas S."/>
            <person name="Albert R."/>
            <person name="Binder M."/>
            <person name="Bloem J."/>
            <person name="Labutti K."/>
            <person name="Salamov A."/>
            <person name="Andreopoulos B."/>
            <person name="Baker S.E."/>
            <person name="Barry K."/>
            <person name="Bills G."/>
            <person name="Bluhm B.H."/>
            <person name="Cannon C."/>
            <person name="Castanera R."/>
            <person name="Culley D.E."/>
            <person name="Daum C."/>
            <person name="Ezra D."/>
            <person name="Gonzalez J.B."/>
            <person name="Henrissat B."/>
            <person name="Kuo A."/>
            <person name="Liang C."/>
            <person name="Lipzen A."/>
            <person name="Lutzoni F."/>
            <person name="Magnuson J."/>
            <person name="Mondo S."/>
            <person name="Nolan M."/>
            <person name="Ohm R."/>
            <person name="Pangilinan J."/>
            <person name="Park H.-J."/>
            <person name="Ramirez L."/>
            <person name="Alfaro M."/>
            <person name="Sun H."/>
            <person name="Tritt A."/>
            <person name="Yoshinaga Y."/>
            <person name="Zwiers L.-H."/>
            <person name="Turgeon B.G."/>
            <person name="Goodwin S.B."/>
            <person name="Spatafora J.W."/>
            <person name="Crous P.W."/>
            <person name="Grigoriev I.V."/>
        </authorList>
    </citation>
    <scope>NUCLEOTIDE SEQUENCE</scope>
    <source>
        <strain evidence="7">P77</strain>
    </source>
</reference>
<sequence>DQLYKYTSGRWLWNEEYQLSRRYVAFNLPGLLHVATQAMGAWSCVGVEKLPEGNFSKVFLMAMNDGREVVAKLPNPNAGRANFTTASEVATMDLVRNVLGVPAPRVYGWSSSTDNPVGAEYILMERSGGVELGKIWDDMSWEERFEVVSALVGYDKAFVSADLPMYGSLYYARDLPSPRPGQFLDPVHLVGKGGAFVVGPATNRAFFDHGRDAVEVHRGP</sequence>
<evidence type="ECO:0000256" key="6">
    <source>
        <dbReference type="ARBA" id="ARBA00031849"/>
    </source>
</evidence>
<dbReference type="PANTHER" id="PTHR36091">
    <property type="entry name" value="ALTERED INHERITANCE OF MITOCHONDRIA PROTEIN 9, MITOCHONDRIAL"/>
    <property type="match status" value="1"/>
</dbReference>
<accession>A0A6A5K861</accession>
<dbReference type="InterPro" id="IPR051035">
    <property type="entry name" value="Mito_inheritance_9"/>
</dbReference>
<evidence type="ECO:0000256" key="3">
    <source>
        <dbReference type="ARBA" id="ARBA00016197"/>
    </source>
</evidence>
<dbReference type="OrthoDB" id="2968323at2759"/>
<keyword evidence="5" id="KW-0496">Mitochondrion</keyword>
<dbReference type="InterPro" id="IPR011009">
    <property type="entry name" value="Kinase-like_dom_sf"/>
</dbReference>